<dbReference type="GO" id="GO:0004175">
    <property type="term" value="F:endopeptidase activity"/>
    <property type="evidence" value="ECO:0007669"/>
    <property type="project" value="TreeGrafter"/>
</dbReference>
<feature type="region of interest" description="Disordered" evidence="5">
    <location>
        <begin position="1"/>
        <end position="29"/>
    </location>
</feature>
<dbReference type="CDD" id="cd06782">
    <property type="entry name" value="cpPDZ_CPP-like"/>
    <property type="match status" value="1"/>
</dbReference>
<dbReference type="PANTHER" id="PTHR32060">
    <property type="entry name" value="TAIL-SPECIFIC PROTEASE"/>
    <property type="match status" value="1"/>
</dbReference>
<feature type="domain" description="PDZ" evidence="6">
    <location>
        <begin position="118"/>
        <end position="194"/>
    </location>
</feature>
<dbReference type="EMBL" id="BNBD01000024">
    <property type="protein sequence ID" value="GHF73353.1"/>
    <property type="molecule type" value="Genomic_DNA"/>
</dbReference>
<dbReference type="InterPro" id="IPR001478">
    <property type="entry name" value="PDZ"/>
</dbReference>
<reference evidence="7" key="1">
    <citation type="journal article" date="2014" name="Int. J. Syst. Evol. Microbiol.">
        <title>Complete genome sequence of Corynebacterium casei LMG S-19264T (=DSM 44701T), isolated from a smear-ripened cheese.</title>
        <authorList>
            <consortium name="US DOE Joint Genome Institute (JGI-PGF)"/>
            <person name="Walter F."/>
            <person name="Albersmeier A."/>
            <person name="Kalinowski J."/>
            <person name="Ruckert C."/>
        </authorList>
    </citation>
    <scope>NUCLEOTIDE SEQUENCE</scope>
    <source>
        <strain evidence="7">JCM 4059</strain>
    </source>
</reference>
<keyword evidence="8" id="KW-1185">Reference proteome</keyword>
<evidence type="ECO:0000256" key="5">
    <source>
        <dbReference type="SAM" id="MobiDB-lite"/>
    </source>
</evidence>
<dbReference type="InterPro" id="IPR005151">
    <property type="entry name" value="Tail-specific_protease"/>
</dbReference>
<reference evidence="7" key="2">
    <citation type="submission" date="2020-09" db="EMBL/GenBank/DDBJ databases">
        <authorList>
            <person name="Sun Q."/>
            <person name="Ohkuma M."/>
        </authorList>
    </citation>
    <scope>NUCLEOTIDE SEQUENCE</scope>
    <source>
        <strain evidence="7">JCM 4059</strain>
    </source>
</reference>
<dbReference type="InterPro" id="IPR004447">
    <property type="entry name" value="Peptidase_S41A"/>
</dbReference>
<accession>A0A919BAG6</accession>
<dbReference type="InterPro" id="IPR029045">
    <property type="entry name" value="ClpP/crotonase-like_dom_sf"/>
</dbReference>
<dbReference type="AlphaFoldDB" id="A0A919BAG6"/>
<dbReference type="InterPro" id="IPR036034">
    <property type="entry name" value="PDZ_sf"/>
</dbReference>
<comment type="similarity">
    <text evidence="1">Belongs to the peptidase S41A family.</text>
</comment>
<keyword evidence="3" id="KW-0378">Hydrolase</keyword>
<dbReference type="Pfam" id="PF17820">
    <property type="entry name" value="PDZ_6"/>
    <property type="match status" value="1"/>
</dbReference>
<dbReference type="Proteomes" id="UP000638313">
    <property type="component" value="Unassembled WGS sequence"/>
</dbReference>
<dbReference type="SUPFAM" id="SSF52096">
    <property type="entry name" value="ClpP/crotonase"/>
    <property type="match status" value="1"/>
</dbReference>
<feature type="region of interest" description="Disordered" evidence="5">
    <location>
        <begin position="60"/>
        <end position="84"/>
    </location>
</feature>
<dbReference type="Gene3D" id="3.90.226.10">
    <property type="entry name" value="2-enoyl-CoA Hydratase, Chain A, domain 1"/>
    <property type="match status" value="1"/>
</dbReference>
<comment type="caution">
    <text evidence="7">The sequence shown here is derived from an EMBL/GenBank/DDBJ whole genome shotgun (WGS) entry which is preliminary data.</text>
</comment>
<evidence type="ECO:0000256" key="4">
    <source>
        <dbReference type="ARBA" id="ARBA00022825"/>
    </source>
</evidence>
<dbReference type="GO" id="GO:0030288">
    <property type="term" value="C:outer membrane-bounded periplasmic space"/>
    <property type="evidence" value="ECO:0007669"/>
    <property type="project" value="TreeGrafter"/>
</dbReference>
<dbReference type="PROSITE" id="PS50106">
    <property type="entry name" value="PDZ"/>
    <property type="match status" value="1"/>
</dbReference>
<dbReference type="Pfam" id="PF03572">
    <property type="entry name" value="Peptidase_S41"/>
    <property type="match status" value="1"/>
</dbReference>
<dbReference type="Gene3D" id="3.30.750.44">
    <property type="match status" value="1"/>
</dbReference>
<sequence length="435" mass="44152">MCQGRGPANSPYGTARCPRLTRMPGPTVSVPPRLARRGAVLTLVFAGVIATGAATGCWSGGGQDDRTRAVAPSPSRTAARPVDRGAVEAAAQRAAQDGKSGSEAAAEVVSRSGDTWSSVYTAREYEGFALALDGAYVGVGITAHRAAEGAIEVGGVRPGGPAERAGVGPGDRLLGVDGVPVTGLPVTEVVSLLRGEDGQYADDAAGGPAPRGDGAGTPVRLLLQRGERHWEVTLRRERLVTESVEVERVGDGGDGRPPAALIKVGAFTRGTGERVREAVRAAGPGEGLLLDLRGNGGGLVTEAVTAASAFLDGGVVATYDNDGRQHALRAARGGDTRRPLVVLVDGGTMSAAELLAGALQDRGRAVVVGSRTFGKGTVQMPSRLPDGSVAELTVGHWRTPDGRAVDGAGIVPDLAVRGDAERRARTVLGGLGGGS</sequence>
<organism evidence="7 8">
    <name type="scientific">Streptomyces mashuensis</name>
    <dbReference type="NCBI Taxonomy" id="33904"/>
    <lineage>
        <taxon>Bacteria</taxon>
        <taxon>Bacillati</taxon>
        <taxon>Actinomycetota</taxon>
        <taxon>Actinomycetes</taxon>
        <taxon>Kitasatosporales</taxon>
        <taxon>Streptomycetaceae</taxon>
        <taxon>Streptomyces</taxon>
    </lineage>
</organism>
<dbReference type="SMART" id="SM00228">
    <property type="entry name" value="PDZ"/>
    <property type="match status" value="1"/>
</dbReference>
<evidence type="ECO:0000313" key="8">
    <source>
        <dbReference type="Proteomes" id="UP000638313"/>
    </source>
</evidence>
<evidence type="ECO:0000313" key="7">
    <source>
        <dbReference type="EMBL" id="GHF73353.1"/>
    </source>
</evidence>
<dbReference type="GO" id="GO:0007165">
    <property type="term" value="P:signal transduction"/>
    <property type="evidence" value="ECO:0007669"/>
    <property type="project" value="TreeGrafter"/>
</dbReference>
<gene>
    <name evidence="7" type="ORF">GCM10010218_63130</name>
</gene>
<evidence type="ECO:0000256" key="1">
    <source>
        <dbReference type="ARBA" id="ARBA00009179"/>
    </source>
</evidence>
<dbReference type="GO" id="GO:0006508">
    <property type="term" value="P:proteolysis"/>
    <property type="evidence" value="ECO:0007669"/>
    <property type="project" value="UniProtKB-KW"/>
</dbReference>
<dbReference type="SMART" id="SM00245">
    <property type="entry name" value="TSPc"/>
    <property type="match status" value="1"/>
</dbReference>
<dbReference type="GO" id="GO:0008236">
    <property type="term" value="F:serine-type peptidase activity"/>
    <property type="evidence" value="ECO:0007669"/>
    <property type="project" value="UniProtKB-KW"/>
</dbReference>
<dbReference type="SUPFAM" id="SSF50156">
    <property type="entry name" value="PDZ domain-like"/>
    <property type="match status" value="1"/>
</dbReference>
<dbReference type="CDD" id="cd07560">
    <property type="entry name" value="Peptidase_S41_CPP"/>
    <property type="match status" value="1"/>
</dbReference>
<keyword evidence="4" id="KW-0720">Serine protease</keyword>
<keyword evidence="2" id="KW-0645">Protease</keyword>
<name>A0A919BAG6_9ACTN</name>
<proteinExistence type="inferred from homology"/>
<dbReference type="Gene3D" id="2.30.42.10">
    <property type="match status" value="1"/>
</dbReference>
<evidence type="ECO:0000259" key="6">
    <source>
        <dbReference type="PROSITE" id="PS50106"/>
    </source>
</evidence>
<evidence type="ECO:0000256" key="2">
    <source>
        <dbReference type="ARBA" id="ARBA00022670"/>
    </source>
</evidence>
<evidence type="ECO:0000256" key="3">
    <source>
        <dbReference type="ARBA" id="ARBA00022801"/>
    </source>
</evidence>
<protein>
    <submittedName>
        <fullName evidence="7">Peptidase S41</fullName>
    </submittedName>
</protein>
<dbReference type="InterPro" id="IPR041489">
    <property type="entry name" value="PDZ_6"/>
</dbReference>
<dbReference type="PANTHER" id="PTHR32060:SF30">
    <property type="entry name" value="CARBOXY-TERMINAL PROCESSING PROTEASE CTPA"/>
    <property type="match status" value="1"/>
</dbReference>